<accession>A0A1U9K436</accession>
<dbReference type="EMBL" id="CP019699">
    <property type="protein sequence ID" value="AQS54802.1"/>
    <property type="molecule type" value="Genomic_DNA"/>
</dbReference>
<dbReference type="GO" id="GO:0019301">
    <property type="term" value="P:rhamnose catabolic process"/>
    <property type="evidence" value="ECO:0007669"/>
    <property type="project" value="TreeGrafter"/>
</dbReference>
<dbReference type="AlphaFoldDB" id="A0A1U9K436"/>
<dbReference type="GO" id="GO:0016857">
    <property type="term" value="F:racemase and epimerase activity, acting on carbohydrates and derivatives"/>
    <property type="evidence" value="ECO:0007669"/>
    <property type="project" value="InterPro"/>
</dbReference>
<gene>
    <name evidence="1" type="ORF">B0W44_02465</name>
</gene>
<organism evidence="1 2">
    <name type="scientific">Novibacillus thermophilus</name>
    <dbReference type="NCBI Taxonomy" id="1471761"/>
    <lineage>
        <taxon>Bacteria</taxon>
        <taxon>Bacillati</taxon>
        <taxon>Bacillota</taxon>
        <taxon>Bacilli</taxon>
        <taxon>Bacillales</taxon>
        <taxon>Thermoactinomycetaceae</taxon>
        <taxon>Novibacillus</taxon>
    </lineage>
</organism>
<sequence length="103" mass="12209">MARYIFLMNCKPGFEEEYKKRHKAVHPEMLKALKEVGISNYSIFMDGTKLYAYLEVDDFHRAMADLEKHPANRRWQKFMSDILEQENGGPKMTLIPEEVFHLD</sequence>
<dbReference type="InterPro" id="IPR011008">
    <property type="entry name" value="Dimeric_a/b-barrel"/>
</dbReference>
<name>A0A1U9K436_9BACL</name>
<dbReference type="Proteomes" id="UP000188603">
    <property type="component" value="Chromosome"/>
</dbReference>
<evidence type="ECO:0008006" key="3">
    <source>
        <dbReference type="Google" id="ProtNLM"/>
    </source>
</evidence>
<dbReference type="OrthoDB" id="9799608at2"/>
<dbReference type="RefSeq" id="WP_077718621.1">
    <property type="nucleotide sequence ID" value="NZ_CP019699.1"/>
</dbReference>
<evidence type="ECO:0000313" key="2">
    <source>
        <dbReference type="Proteomes" id="UP000188603"/>
    </source>
</evidence>
<dbReference type="KEGG" id="ntr:B0W44_02465"/>
<dbReference type="Gene3D" id="3.30.70.100">
    <property type="match status" value="1"/>
</dbReference>
<dbReference type="InterPro" id="IPR008000">
    <property type="entry name" value="Rham/fucose_mutarotase"/>
</dbReference>
<dbReference type="PANTHER" id="PTHR34389:SF2">
    <property type="entry name" value="L-RHAMNOSE MUTAROTASE"/>
    <property type="match status" value="1"/>
</dbReference>
<keyword evidence="2" id="KW-1185">Reference proteome</keyword>
<reference evidence="1 2" key="1">
    <citation type="journal article" date="2015" name="Int. J. Syst. Evol. Microbiol.">
        <title>Novibacillus thermophilus gen. nov., sp. nov., a Gram-staining-negative and moderately thermophilic member of the family Thermoactinomycetaceae.</title>
        <authorList>
            <person name="Yang G."/>
            <person name="Chen J."/>
            <person name="Zhou S."/>
        </authorList>
    </citation>
    <scope>NUCLEOTIDE SEQUENCE [LARGE SCALE GENOMIC DNA]</scope>
    <source>
        <strain evidence="1 2">SG-1</strain>
    </source>
</reference>
<evidence type="ECO:0000313" key="1">
    <source>
        <dbReference type="EMBL" id="AQS54802.1"/>
    </source>
</evidence>
<dbReference type="PANTHER" id="PTHR34389">
    <property type="entry name" value="L-RHAMNOSE MUTAROTASE"/>
    <property type="match status" value="1"/>
</dbReference>
<dbReference type="STRING" id="1471761.B0W44_02465"/>
<dbReference type="SUPFAM" id="SSF54909">
    <property type="entry name" value="Dimeric alpha+beta barrel"/>
    <property type="match status" value="1"/>
</dbReference>
<proteinExistence type="predicted"/>
<dbReference type="Pfam" id="PF05336">
    <property type="entry name" value="rhaM"/>
    <property type="match status" value="1"/>
</dbReference>
<protein>
    <recommendedName>
        <fullName evidence="3">L-rhamnose mutarotase</fullName>
    </recommendedName>
</protein>